<dbReference type="EMBL" id="FN667741">
    <property type="protein sequence ID" value="CBJ80506.1"/>
    <property type="molecule type" value="Genomic_DNA"/>
</dbReference>
<dbReference type="HOGENOM" id="CLU_3425024_0_0_6"/>
<evidence type="ECO:0000256" key="1">
    <source>
        <dbReference type="SAM" id="MobiDB-lite"/>
    </source>
</evidence>
<gene>
    <name evidence="2" type="ordered locus">XBJ1_1373</name>
</gene>
<organism evidence="2 3">
    <name type="scientific">Xenorhabdus bovienii (strain SS-2004)</name>
    <name type="common">Xenorhabdus nematophila subsp. bovienii</name>
    <dbReference type="NCBI Taxonomy" id="406818"/>
    <lineage>
        <taxon>Bacteria</taxon>
        <taxon>Pseudomonadati</taxon>
        <taxon>Pseudomonadota</taxon>
        <taxon>Gammaproteobacteria</taxon>
        <taxon>Enterobacterales</taxon>
        <taxon>Morganellaceae</taxon>
        <taxon>Xenorhabdus</taxon>
    </lineage>
</organism>
<reference evidence="2" key="1">
    <citation type="journal article" date="2011" name="PLoS ONE">
        <title>The entomopathogenic bacterial endosymbionts xenorhabdus and photorhabdus: convergent lifestyles from divergent genomes.</title>
        <authorList>
            <person name="Chaston J.M."/>
            <person name="Suen G."/>
            <person name="Tucker S.L."/>
            <person name="Andersen A.W."/>
            <person name="Bhasin A."/>
            <person name="Bode E."/>
            <person name="Bode H.B."/>
            <person name="Brachmann A.O."/>
            <person name="Cowles C.E."/>
            <person name="Cowles K.N."/>
            <person name="Darby C."/>
            <person name="de Leon L."/>
            <person name="Drace K."/>
            <person name="Du Z."/>
            <person name="Givaudan A."/>
            <person name="Herbert Tran E.E."/>
            <person name="Jewell K.A."/>
            <person name="Knack J.J."/>
            <person name="Krasomil-Osterfeld K.C."/>
            <person name="Kukor R."/>
            <person name="Lanois A."/>
            <person name="Latreille P."/>
            <person name="Leimgruber N.K."/>
            <person name="Lipke C.M."/>
            <person name="Liu R."/>
            <person name="Lu X."/>
            <person name="Martens E.C."/>
            <person name="Marri P.R."/>
            <person name="Medigue C."/>
            <person name="Menard M.L."/>
            <person name="Miller N.M."/>
            <person name="Morales-Soto N."/>
            <person name="Norton S."/>
            <person name="Ogier J.C."/>
            <person name="Orchard S.S."/>
            <person name="Park D."/>
            <person name="Park Y."/>
            <person name="Qurollo B.A."/>
            <person name="Sugar D.R."/>
            <person name="Richards G.R."/>
            <person name="Rouy Z."/>
            <person name="Slominski B."/>
            <person name="Slominski K."/>
            <person name="Snyder H."/>
            <person name="Tjaden B.C."/>
            <person name="van der Hoeven R."/>
            <person name="Welch R.D."/>
            <person name="Wheeler C."/>
            <person name="Xiang B."/>
            <person name="Barbazuk B."/>
            <person name="Gaudriault S."/>
            <person name="Goodner B."/>
            <person name="Slater S.C."/>
            <person name="Forst S."/>
            <person name="Goldman B.S."/>
            <person name="Goodrich-Blair H."/>
        </authorList>
    </citation>
    <scope>NUCLEOTIDE SEQUENCE [LARGE SCALE GENOMIC DNA]</scope>
    <source>
        <strain evidence="2">SS-2004</strain>
    </source>
</reference>
<name>D3V0D2_XENBS</name>
<feature type="region of interest" description="Disordered" evidence="1">
    <location>
        <begin position="1"/>
        <end position="22"/>
    </location>
</feature>
<dbReference type="AlphaFoldDB" id="D3V0D2"/>
<dbReference type="Proteomes" id="UP000002045">
    <property type="component" value="Chromosome"/>
</dbReference>
<evidence type="ECO:0000313" key="2">
    <source>
        <dbReference type="EMBL" id="CBJ80506.1"/>
    </source>
</evidence>
<proteinExistence type="predicted"/>
<protein>
    <submittedName>
        <fullName evidence="2">Uncharacterized protein</fullName>
    </submittedName>
</protein>
<dbReference type="KEGG" id="xbo:XBJ1_1373"/>
<sequence>MKYTTDIKTPEFDENGFATSNG</sequence>
<accession>D3V0D2</accession>
<evidence type="ECO:0000313" key="3">
    <source>
        <dbReference type="Proteomes" id="UP000002045"/>
    </source>
</evidence>